<evidence type="ECO:0000256" key="2">
    <source>
        <dbReference type="SAM" id="Phobius"/>
    </source>
</evidence>
<proteinExistence type="predicted"/>
<dbReference type="AlphaFoldDB" id="A0A9W8YWG7"/>
<keyword evidence="2" id="KW-1133">Transmembrane helix</keyword>
<dbReference type="Proteomes" id="UP001140453">
    <property type="component" value="Unassembled WGS sequence"/>
</dbReference>
<feature type="region of interest" description="Disordered" evidence="1">
    <location>
        <begin position="338"/>
        <end position="360"/>
    </location>
</feature>
<feature type="transmembrane region" description="Helical" evidence="2">
    <location>
        <begin position="427"/>
        <end position="449"/>
    </location>
</feature>
<gene>
    <name evidence="3" type="ORF">N0V93_003331</name>
</gene>
<keyword evidence="4" id="KW-1185">Reference proteome</keyword>
<keyword evidence="2" id="KW-0472">Membrane</keyword>
<keyword evidence="2" id="KW-0812">Transmembrane</keyword>
<evidence type="ECO:0000313" key="3">
    <source>
        <dbReference type="EMBL" id="KAJ4394114.1"/>
    </source>
</evidence>
<feature type="region of interest" description="Disordered" evidence="1">
    <location>
        <begin position="114"/>
        <end position="134"/>
    </location>
</feature>
<dbReference type="EMBL" id="JAPEVB010000002">
    <property type="protein sequence ID" value="KAJ4394114.1"/>
    <property type="molecule type" value="Genomic_DNA"/>
</dbReference>
<dbReference type="OrthoDB" id="5353066at2759"/>
<protein>
    <submittedName>
        <fullName evidence="3">Uncharacterized protein</fullName>
    </submittedName>
</protein>
<feature type="compositionally biased region" description="Polar residues" evidence="1">
    <location>
        <begin position="339"/>
        <end position="350"/>
    </location>
</feature>
<evidence type="ECO:0000256" key="1">
    <source>
        <dbReference type="SAM" id="MobiDB-lite"/>
    </source>
</evidence>
<sequence>MLGYKQCGSSIADVSDKNLPSQHFTGLEGGLFQEGGLVHPPCRGGDSLPGQPIFRPREIRGTPAPVFIAEPRNHRVNGLFTNDSRGFQQIRAQPTAPAPRLPPVRDLLRSDSQKRPSIANFPPHQGQPSSFNFSRLRSTKGAQGYEMQSLTPLGQIQQQDVRALQNDPYGLVSPSSPLSVFPSSRQRGVTVESDDSFNQSLVESPFLRLIPLEEARKNAASRRAGGRTEDAVPILAAHGAAAQHAIRNISNTSNAGSTITAPAAVATTPISRFAPRAIANHKKKAMDTQDSTRPTISTIDDSGQLIHTFTYPDGSRSYMFDPESRLVPWDQRHRRGLAPQSTDRSLQHIQHGQRGLRGTGRVRFSNNSSERWISRDADEKRRTFFLYTAFLSIFPFISIIALCGGFNDALSWSTHGEVHRFSKRQMNFLMLEAIVGLITWVSITVFVVLKIR</sequence>
<evidence type="ECO:0000313" key="4">
    <source>
        <dbReference type="Proteomes" id="UP001140453"/>
    </source>
</evidence>
<reference evidence="3" key="1">
    <citation type="submission" date="2022-10" db="EMBL/GenBank/DDBJ databases">
        <title>Tapping the CABI collections for fungal endophytes: first genome assemblies for Collariella, Neodidymelliopsis, Ascochyta clinopodiicola, Didymella pomorum, Didymosphaeria variabile, Neocosmospora piperis and Neocucurbitaria cava.</title>
        <authorList>
            <person name="Hill R."/>
        </authorList>
    </citation>
    <scope>NUCLEOTIDE SEQUENCE</scope>
    <source>
        <strain evidence="3">IMI 355082</strain>
    </source>
</reference>
<feature type="transmembrane region" description="Helical" evidence="2">
    <location>
        <begin position="384"/>
        <end position="407"/>
    </location>
</feature>
<organism evidence="3 4">
    <name type="scientific">Gnomoniopsis smithogilvyi</name>
    <dbReference type="NCBI Taxonomy" id="1191159"/>
    <lineage>
        <taxon>Eukaryota</taxon>
        <taxon>Fungi</taxon>
        <taxon>Dikarya</taxon>
        <taxon>Ascomycota</taxon>
        <taxon>Pezizomycotina</taxon>
        <taxon>Sordariomycetes</taxon>
        <taxon>Sordariomycetidae</taxon>
        <taxon>Diaporthales</taxon>
        <taxon>Gnomoniaceae</taxon>
        <taxon>Gnomoniopsis</taxon>
    </lineage>
</organism>
<comment type="caution">
    <text evidence="3">The sequence shown here is derived from an EMBL/GenBank/DDBJ whole genome shotgun (WGS) entry which is preliminary data.</text>
</comment>
<name>A0A9W8YWG7_9PEZI</name>
<accession>A0A9W8YWG7</accession>